<dbReference type="OrthoDB" id="10047222at2759"/>
<gene>
    <name evidence="2" type="primary">NOL4</name>
    <name evidence="2" type="ORF">TNCT_724221</name>
</gene>
<evidence type="ECO:0000313" key="2">
    <source>
        <dbReference type="EMBL" id="GFQ87578.1"/>
    </source>
</evidence>
<feature type="compositionally biased region" description="Basic and acidic residues" evidence="1">
    <location>
        <begin position="13"/>
        <end position="27"/>
    </location>
</feature>
<name>A0A8X6FSD0_TRICU</name>
<dbReference type="Proteomes" id="UP000887116">
    <property type="component" value="Unassembled WGS sequence"/>
</dbReference>
<sequence>MRSLGYSEEDALNPDRETSGSVDKRESTIYKKVAVVENFYDIIYGVHMEMDGRGGKHAGQKRTYKAIAEMYSFLPREAVTHFLMSCTDCQKRMHLGAEQQPKTSTGNHDNGHQPDESISPASSVGRARDS</sequence>
<organism evidence="2 3">
    <name type="scientific">Trichonephila clavata</name>
    <name type="common">Joro spider</name>
    <name type="synonym">Nephila clavata</name>
    <dbReference type="NCBI Taxonomy" id="2740835"/>
    <lineage>
        <taxon>Eukaryota</taxon>
        <taxon>Metazoa</taxon>
        <taxon>Ecdysozoa</taxon>
        <taxon>Arthropoda</taxon>
        <taxon>Chelicerata</taxon>
        <taxon>Arachnida</taxon>
        <taxon>Araneae</taxon>
        <taxon>Araneomorphae</taxon>
        <taxon>Entelegynae</taxon>
        <taxon>Araneoidea</taxon>
        <taxon>Nephilidae</taxon>
        <taxon>Trichonephila</taxon>
    </lineage>
</organism>
<dbReference type="AlphaFoldDB" id="A0A8X6FSD0"/>
<reference evidence="2" key="1">
    <citation type="submission" date="2020-07" db="EMBL/GenBank/DDBJ databases">
        <title>Multicomponent nature underlies the extraordinary mechanical properties of spider dragline silk.</title>
        <authorList>
            <person name="Kono N."/>
            <person name="Nakamura H."/>
            <person name="Mori M."/>
            <person name="Yoshida Y."/>
            <person name="Ohtoshi R."/>
            <person name="Malay A.D."/>
            <person name="Moran D.A.P."/>
            <person name="Tomita M."/>
            <person name="Numata K."/>
            <person name="Arakawa K."/>
        </authorList>
    </citation>
    <scope>NUCLEOTIDE SEQUENCE</scope>
</reference>
<comment type="caution">
    <text evidence="2">The sequence shown here is derived from an EMBL/GenBank/DDBJ whole genome shotgun (WGS) entry which is preliminary data.</text>
</comment>
<dbReference type="EMBL" id="BMAO01003412">
    <property type="protein sequence ID" value="GFQ87578.1"/>
    <property type="molecule type" value="Genomic_DNA"/>
</dbReference>
<evidence type="ECO:0000313" key="3">
    <source>
        <dbReference type="Proteomes" id="UP000887116"/>
    </source>
</evidence>
<proteinExistence type="predicted"/>
<accession>A0A8X6FSD0</accession>
<keyword evidence="3" id="KW-1185">Reference proteome</keyword>
<feature type="region of interest" description="Disordered" evidence="1">
    <location>
        <begin position="95"/>
        <end position="130"/>
    </location>
</feature>
<feature type="region of interest" description="Disordered" evidence="1">
    <location>
        <begin position="1"/>
        <end position="27"/>
    </location>
</feature>
<evidence type="ECO:0000256" key="1">
    <source>
        <dbReference type="SAM" id="MobiDB-lite"/>
    </source>
</evidence>
<protein>
    <submittedName>
        <fullName evidence="2">Nucleolar protein 4</fullName>
    </submittedName>
</protein>